<dbReference type="SUPFAM" id="SSF52540">
    <property type="entry name" value="P-loop containing nucleoside triphosphate hydrolases"/>
    <property type="match status" value="1"/>
</dbReference>
<dbReference type="EMBL" id="BGPR01256958">
    <property type="protein sequence ID" value="GBM59812.1"/>
    <property type="molecule type" value="Genomic_DNA"/>
</dbReference>
<proteinExistence type="predicted"/>
<dbReference type="OrthoDB" id="6436683at2759"/>
<evidence type="ECO:0000313" key="1">
    <source>
        <dbReference type="EMBL" id="GBM59812.1"/>
    </source>
</evidence>
<evidence type="ECO:0000313" key="2">
    <source>
        <dbReference type="Proteomes" id="UP000499080"/>
    </source>
</evidence>
<dbReference type="Gene3D" id="3.40.50.300">
    <property type="entry name" value="P-loop containing nucleotide triphosphate hydrolases"/>
    <property type="match status" value="1"/>
</dbReference>
<gene>
    <name evidence="1" type="ORF">AVEN_158220_1</name>
</gene>
<accession>A0A4Y2H0N9</accession>
<dbReference type="AlphaFoldDB" id="A0A4Y2H0N9"/>
<sequence length="381" mass="44213">MGKNPSVEEERPAYLPTSPIPYHKSNKIIIFLIGPSGSGKSTLATTLEPLLSLYGSVQHLERDKVLMEFALEGESYKECRQRVYNDPKLLKEFQTHWIKLVHDDPHQILLVDTVKNYYNMESNMFPHHFRIGLYCFPMNYMDASLHGKAPKFEFPPQKWSGYPTVLTELNTAPWQLEVGTGIWQVIPTLVKRYLDQCVSLPLEQQPTILSLWEPNYGMDAIIAQYNVQGITFKTQYSFSQNEIIRVSYLSDVTYGPTRYYRGEYLLKTPEGLSMLRSGLPVFRSKVDTEDYFKKIVATPKYDGSLVNILYVPKNHKHFQLLKKQFPNDYYPKYGGLLFVGSKQTLIMEKSIRKRFNKAIGMEFDAFIGEYANYLKDYYVAF</sequence>
<keyword evidence="2" id="KW-1185">Reference proteome</keyword>
<protein>
    <submittedName>
        <fullName evidence="1">Uncharacterized protein</fullName>
    </submittedName>
</protein>
<comment type="caution">
    <text evidence="1">The sequence shown here is derived from an EMBL/GenBank/DDBJ whole genome shotgun (WGS) entry which is preliminary data.</text>
</comment>
<dbReference type="InterPro" id="IPR027417">
    <property type="entry name" value="P-loop_NTPase"/>
</dbReference>
<dbReference type="Proteomes" id="UP000499080">
    <property type="component" value="Unassembled WGS sequence"/>
</dbReference>
<organism evidence="1 2">
    <name type="scientific">Araneus ventricosus</name>
    <name type="common">Orbweaver spider</name>
    <name type="synonym">Epeira ventricosa</name>
    <dbReference type="NCBI Taxonomy" id="182803"/>
    <lineage>
        <taxon>Eukaryota</taxon>
        <taxon>Metazoa</taxon>
        <taxon>Ecdysozoa</taxon>
        <taxon>Arthropoda</taxon>
        <taxon>Chelicerata</taxon>
        <taxon>Arachnida</taxon>
        <taxon>Araneae</taxon>
        <taxon>Araneomorphae</taxon>
        <taxon>Entelegynae</taxon>
        <taxon>Araneoidea</taxon>
        <taxon>Araneidae</taxon>
        <taxon>Araneus</taxon>
    </lineage>
</organism>
<reference evidence="1 2" key="1">
    <citation type="journal article" date="2019" name="Sci. Rep.">
        <title>Orb-weaving spider Araneus ventricosus genome elucidates the spidroin gene catalogue.</title>
        <authorList>
            <person name="Kono N."/>
            <person name="Nakamura H."/>
            <person name="Ohtoshi R."/>
            <person name="Moran D.A.P."/>
            <person name="Shinohara A."/>
            <person name="Yoshida Y."/>
            <person name="Fujiwara M."/>
            <person name="Mori M."/>
            <person name="Tomita M."/>
            <person name="Arakawa K."/>
        </authorList>
    </citation>
    <scope>NUCLEOTIDE SEQUENCE [LARGE SCALE GENOMIC DNA]</scope>
</reference>
<name>A0A4Y2H0N9_ARAVE</name>